<protein>
    <submittedName>
        <fullName evidence="3">Uncharacterized protein</fullName>
    </submittedName>
</protein>
<feature type="compositionally biased region" description="Pro residues" evidence="2">
    <location>
        <begin position="19"/>
        <end position="32"/>
    </location>
</feature>
<feature type="coiled-coil region" evidence="1">
    <location>
        <begin position="199"/>
        <end position="232"/>
    </location>
</feature>
<organism evidence="3 4">
    <name type="scientific">Handroanthus impetiginosus</name>
    <dbReference type="NCBI Taxonomy" id="429701"/>
    <lineage>
        <taxon>Eukaryota</taxon>
        <taxon>Viridiplantae</taxon>
        <taxon>Streptophyta</taxon>
        <taxon>Embryophyta</taxon>
        <taxon>Tracheophyta</taxon>
        <taxon>Spermatophyta</taxon>
        <taxon>Magnoliopsida</taxon>
        <taxon>eudicotyledons</taxon>
        <taxon>Gunneridae</taxon>
        <taxon>Pentapetalae</taxon>
        <taxon>asterids</taxon>
        <taxon>lamiids</taxon>
        <taxon>Lamiales</taxon>
        <taxon>Bignoniaceae</taxon>
        <taxon>Crescentiina</taxon>
        <taxon>Tabebuia alliance</taxon>
        <taxon>Handroanthus</taxon>
    </lineage>
</organism>
<dbReference type="EMBL" id="NKXS01006824">
    <property type="protein sequence ID" value="PIN00655.1"/>
    <property type="molecule type" value="Genomic_DNA"/>
</dbReference>
<dbReference type="GO" id="GO:0005689">
    <property type="term" value="C:U12-type spliceosomal complex"/>
    <property type="evidence" value="ECO:0007669"/>
    <property type="project" value="TreeGrafter"/>
</dbReference>
<dbReference type="AlphaFoldDB" id="A0A2G9G687"/>
<proteinExistence type="predicted"/>
<dbReference type="InterPro" id="IPR052831">
    <property type="entry name" value="Apoptosis_promoter"/>
</dbReference>
<dbReference type="STRING" id="429701.A0A2G9G687"/>
<feature type="region of interest" description="Disordered" evidence="2">
    <location>
        <begin position="1"/>
        <end position="32"/>
    </location>
</feature>
<dbReference type="PANTHER" id="PTHR48190:SF2">
    <property type="entry name" value="PROGRAMMED CELL DEATH PROTEIN 7"/>
    <property type="match status" value="1"/>
</dbReference>
<dbReference type="OrthoDB" id="2289628at2759"/>
<evidence type="ECO:0000313" key="4">
    <source>
        <dbReference type="Proteomes" id="UP000231279"/>
    </source>
</evidence>
<accession>A0A2G9G687</accession>
<reference evidence="4" key="1">
    <citation type="journal article" date="2018" name="Gigascience">
        <title>Genome assembly of the Pink Ipe (Handroanthus impetiginosus, Bignoniaceae), a highly valued, ecologically keystone Neotropical timber forest tree.</title>
        <authorList>
            <person name="Silva-Junior O.B."/>
            <person name="Grattapaglia D."/>
            <person name="Novaes E."/>
            <person name="Collevatti R.G."/>
        </authorList>
    </citation>
    <scope>NUCLEOTIDE SEQUENCE [LARGE SCALE GENOMIC DNA]</scope>
    <source>
        <strain evidence="4">cv. UFG-1</strain>
    </source>
</reference>
<comment type="caution">
    <text evidence="3">The sequence shown here is derived from an EMBL/GenBank/DDBJ whole genome shotgun (WGS) entry which is preliminary data.</text>
</comment>
<dbReference type="PANTHER" id="PTHR48190">
    <property type="entry name" value="PROGRAMMED CELL DEATH PROTEIN 7"/>
    <property type="match status" value="1"/>
</dbReference>
<sequence length="234" mass="27603">MNPMNRMRLAPFNSGHPPWTTPPPPPPLPPLPPPSTFFWTAANVNSRLKELHDTIDLARAMQKELEMLTSMKEKEETTEGDDKGLNDMSLDRFSKFMKENQIEFELQESMSLNAANAIMSKLRFQLEPFRVVTDENSPWEEKSAVKRLADKMEKYKRNMLWRRRKRKRIAENLAKEREIFDQIDKEADEWRAREIAKDIAQLKVEKMKEVAKLKAKEEKKRLESEVRAYGKHYL</sequence>
<evidence type="ECO:0000313" key="3">
    <source>
        <dbReference type="EMBL" id="PIN00655.1"/>
    </source>
</evidence>
<name>A0A2G9G687_9LAMI</name>
<gene>
    <name evidence="3" type="ORF">CDL12_26841</name>
</gene>
<evidence type="ECO:0000256" key="1">
    <source>
        <dbReference type="SAM" id="Coils"/>
    </source>
</evidence>
<dbReference type="Proteomes" id="UP000231279">
    <property type="component" value="Unassembled WGS sequence"/>
</dbReference>
<keyword evidence="4" id="KW-1185">Reference proteome</keyword>
<keyword evidence="1" id="KW-0175">Coiled coil</keyword>
<evidence type="ECO:0000256" key="2">
    <source>
        <dbReference type="SAM" id="MobiDB-lite"/>
    </source>
</evidence>